<evidence type="ECO:0000313" key="2">
    <source>
        <dbReference type="EMBL" id="MDZ5459962.1"/>
    </source>
</evidence>
<evidence type="ECO:0000256" key="1">
    <source>
        <dbReference type="SAM" id="Phobius"/>
    </source>
</evidence>
<comment type="caution">
    <text evidence="2">The sequence shown here is derived from an EMBL/GenBank/DDBJ whole genome shotgun (WGS) entry which is preliminary data.</text>
</comment>
<keyword evidence="1" id="KW-1133">Transmembrane helix</keyword>
<proteinExistence type="predicted"/>
<sequence>MLLLIWSLAALGLAFCALLAWALYALLRMDPAWLNDLPGLAQRLPMQEWLNHAFPGWQGLLGWAVDTAHWMLGWAGAAAPVVAWIVFALCAFFVLGGAALLTLAVKLLRRKPLPTRAAA</sequence>
<evidence type="ECO:0000313" key="3">
    <source>
        <dbReference type="Proteomes" id="UP001293718"/>
    </source>
</evidence>
<keyword evidence="1" id="KW-0472">Membrane</keyword>
<dbReference type="RefSeq" id="WP_322467561.1">
    <property type="nucleotide sequence ID" value="NZ_JAXOJX010000054.1"/>
</dbReference>
<protein>
    <recommendedName>
        <fullName evidence="4">Transmembrane protein</fullName>
    </recommendedName>
</protein>
<feature type="transmembrane region" description="Helical" evidence="1">
    <location>
        <begin position="81"/>
        <end position="105"/>
    </location>
</feature>
<name>A0ABU5IM32_9BURK</name>
<keyword evidence="3" id="KW-1185">Reference proteome</keyword>
<keyword evidence="1" id="KW-0812">Transmembrane</keyword>
<gene>
    <name evidence="2" type="ORF">SM757_25595</name>
</gene>
<evidence type="ECO:0008006" key="4">
    <source>
        <dbReference type="Google" id="ProtNLM"/>
    </source>
</evidence>
<reference evidence="2 3" key="1">
    <citation type="submission" date="2023-11" db="EMBL/GenBank/DDBJ databases">
        <title>Draft genome of Azohydromonas lata strain H1 (DSM1123), a polyhydroxyalkanoate producer.</title>
        <authorList>
            <person name="Traversa D."/>
            <person name="D'Addabbo P."/>
            <person name="Pazzani C."/>
            <person name="Manzari C."/>
            <person name="Chiara M."/>
            <person name="Scrascia M."/>
        </authorList>
    </citation>
    <scope>NUCLEOTIDE SEQUENCE [LARGE SCALE GENOMIC DNA]</scope>
    <source>
        <strain evidence="2 3">H1</strain>
    </source>
</reference>
<dbReference type="EMBL" id="JAXOJX010000054">
    <property type="protein sequence ID" value="MDZ5459962.1"/>
    <property type="molecule type" value="Genomic_DNA"/>
</dbReference>
<organism evidence="2 3">
    <name type="scientific">Azohydromonas lata</name>
    <dbReference type="NCBI Taxonomy" id="45677"/>
    <lineage>
        <taxon>Bacteria</taxon>
        <taxon>Pseudomonadati</taxon>
        <taxon>Pseudomonadota</taxon>
        <taxon>Betaproteobacteria</taxon>
        <taxon>Burkholderiales</taxon>
        <taxon>Sphaerotilaceae</taxon>
        <taxon>Azohydromonas</taxon>
    </lineage>
</organism>
<accession>A0ABU5IM32</accession>
<dbReference type="Proteomes" id="UP001293718">
    <property type="component" value="Unassembled WGS sequence"/>
</dbReference>